<dbReference type="InterPro" id="IPR043129">
    <property type="entry name" value="ATPase_NBD"/>
</dbReference>
<dbReference type="GO" id="GO:0140662">
    <property type="term" value="F:ATP-dependent protein folding chaperone"/>
    <property type="evidence" value="ECO:0007669"/>
    <property type="project" value="InterPro"/>
</dbReference>
<dbReference type="FunFam" id="3.30.420.40:FF:000020">
    <property type="entry name" value="Chaperone protein HscA homolog"/>
    <property type="match status" value="1"/>
</dbReference>
<evidence type="ECO:0000256" key="1">
    <source>
        <dbReference type="ARBA" id="ARBA00007381"/>
    </source>
</evidence>
<dbReference type="HAMAP" id="MF_00332">
    <property type="entry name" value="DnaK"/>
    <property type="match status" value="1"/>
</dbReference>
<evidence type="ECO:0000256" key="8">
    <source>
        <dbReference type="ARBA" id="ARBA00050527"/>
    </source>
</evidence>
<dbReference type="CDD" id="cd11733">
    <property type="entry name" value="ASKHA_NBD_HSP70_HSPA9"/>
    <property type="match status" value="1"/>
</dbReference>
<comment type="catalytic activity">
    <reaction evidence="8">
        <text>ATP + H2O = ADP + phosphate + H(+)</text>
        <dbReference type="Rhea" id="RHEA:13065"/>
        <dbReference type="ChEBI" id="CHEBI:15377"/>
        <dbReference type="ChEBI" id="CHEBI:15378"/>
        <dbReference type="ChEBI" id="CHEBI:30616"/>
        <dbReference type="ChEBI" id="CHEBI:43474"/>
        <dbReference type="ChEBI" id="CHEBI:456216"/>
        <dbReference type="EC" id="3.6.4.10"/>
    </reaction>
    <physiologicalReaction direction="left-to-right" evidence="8">
        <dbReference type="Rhea" id="RHEA:13066"/>
    </physiologicalReaction>
</comment>
<dbReference type="AlphaFoldDB" id="A0A674MFY5"/>
<dbReference type="PROSITE" id="PS00297">
    <property type="entry name" value="HSP70_1"/>
    <property type="match status" value="1"/>
</dbReference>
<keyword evidence="10" id="KW-0175">Coiled coil</keyword>
<dbReference type="PROSITE" id="PS01036">
    <property type="entry name" value="HSP70_3"/>
    <property type="match status" value="1"/>
</dbReference>
<dbReference type="PANTHER" id="PTHR19375">
    <property type="entry name" value="HEAT SHOCK PROTEIN 70KDA"/>
    <property type="match status" value="1"/>
</dbReference>
<evidence type="ECO:0000256" key="4">
    <source>
        <dbReference type="ARBA" id="ARBA00022741"/>
    </source>
</evidence>
<dbReference type="NCBIfam" id="TIGR02350">
    <property type="entry name" value="prok_dnaK"/>
    <property type="match status" value="1"/>
</dbReference>
<proteinExistence type="inferred from homology"/>
<dbReference type="Gene3D" id="1.20.1270.10">
    <property type="match status" value="1"/>
</dbReference>
<evidence type="ECO:0000313" key="12">
    <source>
        <dbReference type="Ensembl" id="ENSTRUP00000060073.1"/>
    </source>
</evidence>
<evidence type="ECO:0000256" key="2">
    <source>
        <dbReference type="ARBA" id="ARBA00012554"/>
    </source>
</evidence>
<feature type="coiled-coil region" evidence="10">
    <location>
        <begin position="558"/>
        <end position="631"/>
    </location>
</feature>
<evidence type="ECO:0000313" key="13">
    <source>
        <dbReference type="Proteomes" id="UP000005226"/>
    </source>
</evidence>
<dbReference type="Proteomes" id="UP000005226">
    <property type="component" value="Unplaced"/>
</dbReference>
<dbReference type="Gene3D" id="3.30.30.30">
    <property type="match status" value="1"/>
</dbReference>
<dbReference type="InterPro" id="IPR029047">
    <property type="entry name" value="HSP70_peptide-bd_sf"/>
</dbReference>
<dbReference type="InterPro" id="IPR018181">
    <property type="entry name" value="Heat_shock_70_CS"/>
</dbReference>
<evidence type="ECO:0000256" key="10">
    <source>
        <dbReference type="SAM" id="Coils"/>
    </source>
</evidence>
<dbReference type="NCBIfam" id="NF001413">
    <property type="entry name" value="PRK00290.1"/>
    <property type="match status" value="1"/>
</dbReference>
<dbReference type="PROSITE" id="PS00329">
    <property type="entry name" value="HSP70_2"/>
    <property type="match status" value="1"/>
</dbReference>
<evidence type="ECO:0000256" key="6">
    <source>
        <dbReference type="ARBA" id="ARBA00030055"/>
    </source>
</evidence>
<dbReference type="GO" id="GO:0051082">
    <property type="term" value="F:unfolded protein binding"/>
    <property type="evidence" value="ECO:0007669"/>
    <property type="project" value="InterPro"/>
</dbReference>
<dbReference type="InterPro" id="IPR029048">
    <property type="entry name" value="HSP70_C_sf"/>
</dbReference>
<dbReference type="SUPFAM" id="SSF100920">
    <property type="entry name" value="Heat shock protein 70kD (HSP70), peptide-binding domain"/>
    <property type="match status" value="1"/>
</dbReference>
<reference evidence="12" key="2">
    <citation type="submission" date="2025-08" db="UniProtKB">
        <authorList>
            <consortium name="Ensembl"/>
        </authorList>
    </citation>
    <scope>IDENTIFICATION</scope>
</reference>
<organism evidence="12 13">
    <name type="scientific">Takifugu rubripes</name>
    <name type="common">Japanese pufferfish</name>
    <name type="synonym">Fugu rubripes</name>
    <dbReference type="NCBI Taxonomy" id="31033"/>
    <lineage>
        <taxon>Eukaryota</taxon>
        <taxon>Metazoa</taxon>
        <taxon>Chordata</taxon>
        <taxon>Craniata</taxon>
        <taxon>Vertebrata</taxon>
        <taxon>Euteleostomi</taxon>
        <taxon>Actinopterygii</taxon>
        <taxon>Neopterygii</taxon>
        <taxon>Teleostei</taxon>
        <taxon>Neoteleostei</taxon>
        <taxon>Acanthomorphata</taxon>
        <taxon>Eupercaria</taxon>
        <taxon>Tetraodontiformes</taxon>
        <taxon>Tetradontoidea</taxon>
        <taxon>Tetraodontidae</taxon>
        <taxon>Takifugu</taxon>
    </lineage>
</organism>
<dbReference type="EC" id="3.6.4.10" evidence="2"/>
<dbReference type="FunFam" id="3.90.640.10:FF:000003">
    <property type="entry name" value="Molecular chaperone DnaK"/>
    <property type="match status" value="1"/>
</dbReference>
<dbReference type="Gene3D" id="2.60.34.10">
    <property type="entry name" value="Substrate Binding Domain Of DNAk, Chain A, domain 1"/>
    <property type="match status" value="1"/>
</dbReference>
<dbReference type="GO" id="GO:0005759">
    <property type="term" value="C:mitochondrial matrix"/>
    <property type="evidence" value="ECO:0007669"/>
    <property type="project" value="UniProtKB-ARBA"/>
</dbReference>
<evidence type="ECO:0000256" key="5">
    <source>
        <dbReference type="ARBA" id="ARBA00022840"/>
    </source>
</evidence>
<dbReference type="PRINTS" id="PR00301">
    <property type="entry name" value="HEATSHOCK70"/>
</dbReference>
<dbReference type="OMA" id="GREQKMT"/>
<dbReference type="Gene3D" id="3.30.420.40">
    <property type="match status" value="2"/>
</dbReference>
<keyword evidence="5 9" id="KW-0067">ATP-binding</keyword>
<keyword evidence="4 9" id="KW-0547">Nucleotide-binding</keyword>
<sequence length="679" mass="73504">MLRVAVSVSRTVRTNSCRTNVPSLIKKACWGGFQSDTFGALSRRDYASEAVKGAVIGIDLGTTNSCVAVMEGKQAKVLENAEGARTTPSVVAFTADGERLVGMPAKRQAVTNPQNTLYATKRLIGRRFDDPEVQKDLKNVPYKIVRASNGDAWVEAHGKMYSPSQAGAFVLMKMKETAENYLGTKAKNAVVTVPAYFKRLSETGKQATKDAGQIAGLNVLRVINEPTAAALAYGLDKTQDKIIAVYDLGGGTFDISVLEIQKGVFEVKSTNGDTFLGGEDFDQHLLTYIVKEFKRESGVDLTKDNMALQRVREAAEKAKCELSSSLQTDINLPYLTMDASGPKHLNMKLTRAQFEGIVADLIRRTVAPCQKAMQDAEVSKGDIGEVLLVGGMTRMPKVQQTVQDLFGRTPSKSVNPDEAVAIGAAIQGGVLAGDVTDVLLLDVTPLSLGIETLGGVFTKLINRNTTIPTKKSQVFSTAADGQTQVEIKVCQGEREMAADNKVLGQFTLIGIPPAPRGVPQIEVTFDIDANGIVHVSAKDKGTGREQQIVIQSSGGLSKDDIENMIKNAEKYAEEDRRRKDRVEAVNTAEGIVHDTEAKMEEFKDQLPADECNKLKDEIAKVRDLLANKDSETGENIKQAANNLQQASLKLFEMAYKKMAAERDGSSSGSSEGEKKEGQQ</sequence>
<dbReference type="Ensembl" id="ENSTRUT00000082925.1">
    <property type="protein sequence ID" value="ENSTRUP00000060073.1"/>
    <property type="gene ID" value="ENSTRUG00000028524.1"/>
</dbReference>
<name>A0A674MFY5_TAKRU</name>
<evidence type="ECO:0000256" key="3">
    <source>
        <dbReference type="ARBA" id="ARBA00019355"/>
    </source>
</evidence>
<dbReference type="FunFam" id="1.20.1270.10:FF:000011">
    <property type="entry name" value="stress-70 protein, mitochondrial isoform X1"/>
    <property type="match status" value="1"/>
</dbReference>
<protein>
    <recommendedName>
        <fullName evidence="3">Stress-70 protein, mitochondrial</fullName>
        <ecNumber evidence="2">3.6.4.10</ecNumber>
    </recommendedName>
    <alternativeName>
        <fullName evidence="7">75 kDa glucose-regulated protein</fullName>
    </alternativeName>
    <alternativeName>
        <fullName evidence="6">Heat shock 70 kDa protein 9</fullName>
    </alternativeName>
</protein>
<dbReference type="SUPFAM" id="SSF53067">
    <property type="entry name" value="Actin-like ATPase domain"/>
    <property type="match status" value="2"/>
</dbReference>
<dbReference type="InterPro" id="IPR013126">
    <property type="entry name" value="Hsp_70_fam"/>
</dbReference>
<dbReference type="GeneTree" id="ENSGT00920000149123"/>
<dbReference type="Pfam" id="PF00012">
    <property type="entry name" value="HSP70"/>
    <property type="match status" value="1"/>
</dbReference>
<dbReference type="InParanoid" id="A0A674MFY5"/>
<reference evidence="12" key="3">
    <citation type="submission" date="2025-09" db="UniProtKB">
        <authorList>
            <consortium name="Ensembl"/>
        </authorList>
    </citation>
    <scope>IDENTIFICATION</scope>
</reference>
<feature type="region of interest" description="Disordered" evidence="11">
    <location>
        <begin position="659"/>
        <end position="679"/>
    </location>
</feature>
<evidence type="ECO:0000256" key="7">
    <source>
        <dbReference type="ARBA" id="ARBA00031419"/>
    </source>
</evidence>
<dbReference type="InterPro" id="IPR012725">
    <property type="entry name" value="Chaperone_DnaK"/>
</dbReference>
<evidence type="ECO:0000256" key="9">
    <source>
        <dbReference type="RuleBase" id="RU003322"/>
    </source>
</evidence>
<evidence type="ECO:0000256" key="11">
    <source>
        <dbReference type="SAM" id="MobiDB-lite"/>
    </source>
</evidence>
<keyword evidence="13" id="KW-1185">Reference proteome</keyword>
<dbReference type="FunFam" id="2.60.34.10:FF:000014">
    <property type="entry name" value="Chaperone protein DnaK HSP70"/>
    <property type="match status" value="1"/>
</dbReference>
<dbReference type="FunFam" id="3.30.30.30:FF:000003">
    <property type="entry name" value="Heat shock protein 9"/>
    <property type="match status" value="1"/>
</dbReference>
<comment type="similarity">
    <text evidence="1 9">Belongs to the heat shock protein 70 family.</text>
</comment>
<accession>A0A674MFY5</accession>
<dbReference type="Gene3D" id="3.90.640.10">
    <property type="entry name" value="Actin, Chain A, domain 4"/>
    <property type="match status" value="1"/>
</dbReference>
<dbReference type="GO" id="GO:0005524">
    <property type="term" value="F:ATP binding"/>
    <property type="evidence" value="ECO:0007669"/>
    <property type="project" value="UniProtKB-KW"/>
</dbReference>
<reference evidence="12" key="1">
    <citation type="journal article" date="2011" name="Genome Biol. Evol.">
        <title>Integration of the genetic map and genome assembly of fugu facilitates insights into distinct features of genome evolution in teleosts and mammals.</title>
        <authorList>
            <person name="Kai W."/>
            <person name="Kikuchi K."/>
            <person name="Tohari S."/>
            <person name="Chew A.K."/>
            <person name="Tay A."/>
            <person name="Fujiwara A."/>
            <person name="Hosoya S."/>
            <person name="Suetake H."/>
            <person name="Naruse K."/>
            <person name="Brenner S."/>
            <person name="Suzuki Y."/>
            <person name="Venkatesh B."/>
        </authorList>
    </citation>
    <scope>NUCLEOTIDE SEQUENCE [LARGE SCALE GENOMIC DNA]</scope>
</reference>
<dbReference type="FunFam" id="3.30.420.40:FF:000004">
    <property type="entry name" value="Molecular chaperone DnaK"/>
    <property type="match status" value="1"/>
</dbReference>
<gene>
    <name evidence="12" type="primary">LOC101077300</name>
</gene>